<dbReference type="AlphaFoldDB" id="A0A1U7NJL4"/>
<dbReference type="Pfam" id="PF00486">
    <property type="entry name" value="Trans_reg_C"/>
    <property type="match status" value="1"/>
</dbReference>
<evidence type="ECO:0000256" key="2">
    <source>
        <dbReference type="PROSITE-ProRule" id="PRU01091"/>
    </source>
</evidence>
<dbReference type="STRING" id="1862672.BO225_11355"/>
<feature type="DNA-binding region" description="OmpR/PhoB-type" evidence="2">
    <location>
        <begin position="57"/>
        <end position="153"/>
    </location>
</feature>
<evidence type="ECO:0000313" key="4">
    <source>
        <dbReference type="EMBL" id="OLU43857.1"/>
    </source>
</evidence>
<dbReference type="GO" id="GO:0000160">
    <property type="term" value="P:phosphorelay signal transduction system"/>
    <property type="evidence" value="ECO:0007669"/>
    <property type="project" value="InterPro"/>
</dbReference>
<dbReference type="CDD" id="cd00383">
    <property type="entry name" value="trans_reg_C"/>
    <property type="match status" value="1"/>
</dbReference>
<dbReference type="GO" id="GO:0003677">
    <property type="term" value="F:DNA binding"/>
    <property type="evidence" value="ECO:0007669"/>
    <property type="project" value="UniProtKB-UniRule"/>
</dbReference>
<keyword evidence="1 2" id="KW-0238">DNA-binding</keyword>
<reference evidence="4 5" key="1">
    <citation type="submission" date="2016-11" db="EMBL/GenBank/DDBJ databases">
        <title>Description of two novel members of the family Erysipelotrichaceae: Ileibacterium lipovorans gen. nov., sp. nov. and Dubosiella newyorkensis, gen. nov., sp. nov.</title>
        <authorList>
            <person name="Cox L.M."/>
            <person name="Sohn J."/>
            <person name="Tyrrell K.L."/>
            <person name="Citron D.M."/>
            <person name="Lawson P.A."/>
            <person name="Patel N.B."/>
            <person name="Iizumi T."/>
            <person name="Perez-Perez G.I."/>
            <person name="Goldstein E.J."/>
            <person name="Blaser M.J."/>
        </authorList>
    </citation>
    <scope>NUCLEOTIDE SEQUENCE [LARGE SCALE GENOMIC DNA]</scope>
    <source>
        <strain evidence="4 5">NYU-BL-A4</strain>
    </source>
</reference>
<name>A0A1U7NJL4_9FIRM</name>
<dbReference type="Gene3D" id="1.10.10.10">
    <property type="entry name" value="Winged helix-like DNA-binding domain superfamily/Winged helix DNA-binding domain"/>
    <property type="match status" value="1"/>
</dbReference>
<keyword evidence="5" id="KW-1185">Reference proteome</keyword>
<gene>
    <name evidence="4" type="ORF">BO225_11355</name>
</gene>
<evidence type="ECO:0000259" key="3">
    <source>
        <dbReference type="PROSITE" id="PS51755"/>
    </source>
</evidence>
<dbReference type="PROSITE" id="PS51755">
    <property type="entry name" value="OMPR_PHOB"/>
    <property type="match status" value="1"/>
</dbReference>
<dbReference type="SMART" id="SM00862">
    <property type="entry name" value="Trans_reg_C"/>
    <property type="match status" value="1"/>
</dbReference>
<dbReference type="GO" id="GO:0006355">
    <property type="term" value="P:regulation of DNA-templated transcription"/>
    <property type="evidence" value="ECO:0007669"/>
    <property type="project" value="InterPro"/>
</dbReference>
<proteinExistence type="predicted"/>
<dbReference type="SUPFAM" id="SSF46894">
    <property type="entry name" value="C-terminal effector domain of the bipartite response regulators"/>
    <property type="match status" value="1"/>
</dbReference>
<evidence type="ECO:0000313" key="5">
    <source>
        <dbReference type="Proteomes" id="UP000186705"/>
    </source>
</evidence>
<sequence>MEKDHGLNIPKYLIVPYRSDLAKEIFISLNLWQREHWTINTKPTWICIPGSDTHGMIYWIETADLIIRPQSKQVFKGKKELHLTPTTFQILHRLVACSAFTVTRDSLHTIYDHEIEENTLTQAISDLRKQLGEGPRGKQYIQTVKGVGYRWGYPVERIDEGVL</sequence>
<feature type="domain" description="OmpR/PhoB-type" evidence="3">
    <location>
        <begin position="57"/>
        <end position="153"/>
    </location>
</feature>
<protein>
    <recommendedName>
        <fullName evidence="3">OmpR/PhoB-type domain-containing protein</fullName>
    </recommendedName>
</protein>
<comment type="caution">
    <text evidence="4">The sequence shown here is derived from an EMBL/GenBank/DDBJ whole genome shotgun (WGS) entry which is preliminary data.</text>
</comment>
<dbReference type="OrthoDB" id="1655962at2"/>
<dbReference type="InterPro" id="IPR016032">
    <property type="entry name" value="Sig_transdc_resp-reg_C-effctor"/>
</dbReference>
<evidence type="ECO:0000256" key="1">
    <source>
        <dbReference type="ARBA" id="ARBA00023125"/>
    </source>
</evidence>
<dbReference type="GeneID" id="78276525"/>
<dbReference type="EMBL" id="MPKA01000139">
    <property type="protein sequence ID" value="OLU43857.1"/>
    <property type="molecule type" value="Genomic_DNA"/>
</dbReference>
<accession>A0A1U7NJL4</accession>
<dbReference type="InterPro" id="IPR001867">
    <property type="entry name" value="OmpR/PhoB-type_DNA-bd"/>
</dbReference>
<organism evidence="4 5">
    <name type="scientific">Dubosiella newyorkensis</name>
    <dbReference type="NCBI Taxonomy" id="1862672"/>
    <lineage>
        <taxon>Bacteria</taxon>
        <taxon>Bacillati</taxon>
        <taxon>Bacillota</taxon>
        <taxon>Erysipelotrichia</taxon>
        <taxon>Erysipelotrichales</taxon>
        <taxon>Erysipelotrichaceae</taxon>
        <taxon>Dubosiella</taxon>
    </lineage>
</organism>
<dbReference type="Proteomes" id="UP000186705">
    <property type="component" value="Unassembled WGS sequence"/>
</dbReference>
<dbReference type="RefSeq" id="WP_076342342.1">
    <property type="nucleotide sequence ID" value="NZ_CAMNTW010000038.1"/>
</dbReference>
<dbReference type="InterPro" id="IPR036388">
    <property type="entry name" value="WH-like_DNA-bd_sf"/>
</dbReference>